<dbReference type="Gene3D" id="2.50.20.10">
    <property type="entry name" value="Lipoprotein localisation LolA/LolB/LppX"/>
    <property type="match status" value="1"/>
</dbReference>
<evidence type="ECO:0000313" key="4">
    <source>
        <dbReference type="Proteomes" id="UP000275232"/>
    </source>
</evidence>
<accession>A0A3N5CSK2</accession>
<dbReference type="Pfam" id="PF03548">
    <property type="entry name" value="LolA"/>
    <property type="match status" value="1"/>
</dbReference>
<dbReference type="InterPro" id="IPR029046">
    <property type="entry name" value="LolA/LolB/LppX"/>
</dbReference>
<dbReference type="InterPro" id="IPR004564">
    <property type="entry name" value="OM_lipoprot_carrier_LolA-like"/>
</dbReference>
<dbReference type="CDD" id="cd16325">
    <property type="entry name" value="LolA"/>
    <property type="match status" value="1"/>
</dbReference>
<dbReference type="OrthoDB" id="9800501at2"/>
<dbReference type="EMBL" id="RPFZ01000001">
    <property type="protein sequence ID" value="RPF71567.1"/>
    <property type="molecule type" value="Genomic_DNA"/>
</dbReference>
<name>A0A3N5CSK2_9SPHN</name>
<dbReference type="Proteomes" id="UP000275232">
    <property type="component" value="Unassembled WGS sequence"/>
</dbReference>
<evidence type="ECO:0000256" key="2">
    <source>
        <dbReference type="SAM" id="SignalP"/>
    </source>
</evidence>
<feature type="signal peptide" evidence="2">
    <location>
        <begin position="1"/>
        <end position="28"/>
    </location>
</feature>
<gene>
    <name evidence="3" type="ORF">EG799_08000</name>
</gene>
<dbReference type="AlphaFoldDB" id="A0A3N5CSK2"/>
<feature type="chain" id="PRO_5018091949" evidence="2">
    <location>
        <begin position="29"/>
        <end position="222"/>
    </location>
</feature>
<keyword evidence="1 2" id="KW-0732">Signal</keyword>
<dbReference type="SUPFAM" id="SSF89392">
    <property type="entry name" value="Prokaryotic lipoproteins and lipoprotein localization factors"/>
    <property type="match status" value="1"/>
</dbReference>
<keyword evidence="3" id="KW-0449">Lipoprotein</keyword>
<keyword evidence="4" id="KW-1185">Reference proteome</keyword>
<organism evidence="3 4">
    <name type="scientific">Aurantiacibacter spongiae</name>
    <dbReference type="NCBI Taxonomy" id="2488860"/>
    <lineage>
        <taxon>Bacteria</taxon>
        <taxon>Pseudomonadati</taxon>
        <taxon>Pseudomonadota</taxon>
        <taxon>Alphaproteobacteria</taxon>
        <taxon>Sphingomonadales</taxon>
        <taxon>Erythrobacteraceae</taxon>
        <taxon>Aurantiacibacter</taxon>
    </lineage>
</organism>
<dbReference type="RefSeq" id="WP_123880150.1">
    <property type="nucleotide sequence ID" value="NZ_RPFZ01000001.1"/>
</dbReference>
<protein>
    <submittedName>
        <fullName evidence="3">Outer membrane lipoprotein carrier protein LolA</fullName>
    </submittedName>
</protein>
<proteinExistence type="predicted"/>
<dbReference type="PANTHER" id="PTHR35869">
    <property type="entry name" value="OUTER-MEMBRANE LIPOPROTEIN CARRIER PROTEIN"/>
    <property type="match status" value="1"/>
</dbReference>
<comment type="caution">
    <text evidence="3">The sequence shown here is derived from an EMBL/GenBank/DDBJ whole genome shotgun (WGS) entry which is preliminary data.</text>
</comment>
<evidence type="ECO:0000313" key="3">
    <source>
        <dbReference type="EMBL" id="RPF71567.1"/>
    </source>
</evidence>
<reference evidence="3 4" key="1">
    <citation type="submission" date="2018-11" db="EMBL/GenBank/DDBJ databases">
        <title>Erythrobacter spongiae sp. nov., isolated from a marine sponge.</title>
        <authorList>
            <person name="Zhuang L."/>
            <person name="Luo L."/>
        </authorList>
    </citation>
    <scope>NUCLEOTIDE SEQUENCE [LARGE SCALE GENOMIC DNA]</scope>
    <source>
        <strain evidence="3 4">HN-E23</strain>
    </source>
</reference>
<evidence type="ECO:0000256" key="1">
    <source>
        <dbReference type="ARBA" id="ARBA00022729"/>
    </source>
</evidence>
<sequence length="222" mass="24307">MNPVTKTLRKPIVVAFAGAMALALPASLAVPLASASAQSNTSQLDRAVRALRAITTMKADFTQTDRSGNTVNGELTLKNPGKIRFEYGSGTNMLVVSNGDALTLVDYEVNQVERWPISNSPLGALLDPSRDMRRYGTVQRTANSDVISIEVADPNKPEYGTITLIFVENARAPGGLQLTNWVALDSQNQRTTVRLRNHRYGMAVADSTFRYRDPRRSSRRPG</sequence>
<dbReference type="PANTHER" id="PTHR35869:SF1">
    <property type="entry name" value="OUTER-MEMBRANE LIPOPROTEIN CARRIER PROTEIN"/>
    <property type="match status" value="1"/>
</dbReference>